<protein>
    <submittedName>
        <fullName evidence="2">Uncharacterized protein</fullName>
    </submittedName>
</protein>
<reference evidence="2 3" key="1">
    <citation type="submission" date="2024-09" db="EMBL/GenBank/DDBJ databases">
        <authorList>
            <person name="Sun Q."/>
            <person name="Mori K."/>
        </authorList>
    </citation>
    <scope>NUCLEOTIDE SEQUENCE [LARGE SCALE GENOMIC DNA]</scope>
    <source>
        <strain evidence="2 3">JCM 13503</strain>
    </source>
</reference>
<evidence type="ECO:0000313" key="2">
    <source>
        <dbReference type="EMBL" id="MFB9994481.1"/>
    </source>
</evidence>
<proteinExistence type="predicted"/>
<dbReference type="RefSeq" id="WP_380015367.1">
    <property type="nucleotide sequence ID" value="NZ_JBHLYR010000062.1"/>
</dbReference>
<evidence type="ECO:0000313" key="3">
    <source>
        <dbReference type="Proteomes" id="UP001589733"/>
    </source>
</evidence>
<gene>
    <name evidence="2" type="ORF">ACFFLM_21220</name>
</gene>
<evidence type="ECO:0000256" key="1">
    <source>
        <dbReference type="SAM" id="MobiDB-lite"/>
    </source>
</evidence>
<organism evidence="2 3">
    <name type="scientific">Deinococcus oregonensis</name>
    <dbReference type="NCBI Taxonomy" id="1805970"/>
    <lineage>
        <taxon>Bacteria</taxon>
        <taxon>Thermotogati</taxon>
        <taxon>Deinococcota</taxon>
        <taxon>Deinococci</taxon>
        <taxon>Deinococcales</taxon>
        <taxon>Deinococcaceae</taxon>
        <taxon>Deinococcus</taxon>
    </lineage>
</organism>
<feature type="compositionally biased region" description="Low complexity" evidence="1">
    <location>
        <begin position="59"/>
        <end position="68"/>
    </location>
</feature>
<dbReference type="EMBL" id="JBHLYR010000062">
    <property type="protein sequence ID" value="MFB9994481.1"/>
    <property type="molecule type" value="Genomic_DNA"/>
</dbReference>
<dbReference type="Proteomes" id="UP001589733">
    <property type="component" value="Unassembled WGS sequence"/>
</dbReference>
<comment type="caution">
    <text evidence="2">The sequence shown here is derived from an EMBL/GenBank/DDBJ whole genome shotgun (WGS) entry which is preliminary data.</text>
</comment>
<accession>A0ABV6B6J4</accession>
<keyword evidence="3" id="KW-1185">Reference proteome</keyword>
<name>A0ABV6B6J4_9DEIO</name>
<feature type="region of interest" description="Disordered" evidence="1">
    <location>
        <begin position="46"/>
        <end position="71"/>
    </location>
</feature>
<feature type="region of interest" description="Disordered" evidence="1">
    <location>
        <begin position="110"/>
        <end position="145"/>
    </location>
</feature>
<sequence length="145" mass="15400">MIPLVQIIFAVVSSIFGAKILGFLNLPKPDSIPEGRMYVLPDHPAAQSNGAMPVPNSPTAPGTPGTTPAAPPAKQIVADAIRQPWTIWGLAALGLTLPLVVSQFRAAAHEAGSAGRSVYNEGRSAYKRVDDADNYTQNKSRARRK</sequence>